<protein>
    <submittedName>
        <fullName evidence="1">Uncharacterized protein</fullName>
    </submittedName>
</protein>
<proteinExistence type="predicted"/>
<dbReference type="EMBL" id="UINC01230190">
    <property type="protein sequence ID" value="SVE62212.1"/>
    <property type="molecule type" value="Genomic_DNA"/>
</dbReference>
<reference evidence="1" key="1">
    <citation type="submission" date="2018-05" db="EMBL/GenBank/DDBJ databases">
        <authorList>
            <person name="Lanie J.A."/>
            <person name="Ng W.-L."/>
            <person name="Kazmierczak K.M."/>
            <person name="Andrzejewski T.M."/>
            <person name="Davidsen T.M."/>
            <person name="Wayne K.J."/>
            <person name="Tettelin H."/>
            <person name="Glass J.I."/>
            <person name="Rusch D."/>
            <person name="Podicherti R."/>
            <person name="Tsui H.-C.T."/>
            <person name="Winkler M.E."/>
        </authorList>
    </citation>
    <scope>NUCLEOTIDE SEQUENCE</scope>
</reference>
<accession>A0A383EZ43</accession>
<name>A0A383EZ43_9ZZZZ</name>
<feature type="non-terminal residue" evidence="1">
    <location>
        <position position="1"/>
    </location>
</feature>
<dbReference type="AlphaFoldDB" id="A0A383EZ43"/>
<gene>
    <name evidence="1" type="ORF">METZ01_LOCUS515066</name>
</gene>
<organism evidence="1">
    <name type="scientific">marine metagenome</name>
    <dbReference type="NCBI Taxonomy" id="408172"/>
    <lineage>
        <taxon>unclassified sequences</taxon>
        <taxon>metagenomes</taxon>
        <taxon>ecological metagenomes</taxon>
    </lineage>
</organism>
<sequence>EKFSGNQTWNRFPLALSIYEPSQKSDV</sequence>
<evidence type="ECO:0000313" key="1">
    <source>
        <dbReference type="EMBL" id="SVE62212.1"/>
    </source>
</evidence>